<protein>
    <submittedName>
        <fullName evidence="1">Uncharacterized protein</fullName>
    </submittedName>
</protein>
<name>A0ACB0K6E9_TRIPR</name>
<organism evidence="1 2">
    <name type="scientific">Trifolium pratense</name>
    <name type="common">Red clover</name>
    <dbReference type="NCBI Taxonomy" id="57577"/>
    <lineage>
        <taxon>Eukaryota</taxon>
        <taxon>Viridiplantae</taxon>
        <taxon>Streptophyta</taxon>
        <taxon>Embryophyta</taxon>
        <taxon>Tracheophyta</taxon>
        <taxon>Spermatophyta</taxon>
        <taxon>Magnoliopsida</taxon>
        <taxon>eudicotyledons</taxon>
        <taxon>Gunneridae</taxon>
        <taxon>Pentapetalae</taxon>
        <taxon>rosids</taxon>
        <taxon>fabids</taxon>
        <taxon>Fabales</taxon>
        <taxon>Fabaceae</taxon>
        <taxon>Papilionoideae</taxon>
        <taxon>50 kb inversion clade</taxon>
        <taxon>NPAAA clade</taxon>
        <taxon>Hologalegina</taxon>
        <taxon>IRL clade</taxon>
        <taxon>Trifolieae</taxon>
        <taxon>Trifolium</taxon>
    </lineage>
</organism>
<proteinExistence type="predicted"/>
<comment type="caution">
    <text evidence="1">The sequence shown here is derived from an EMBL/GenBank/DDBJ whole genome shotgun (WGS) entry which is preliminary data.</text>
</comment>
<evidence type="ECO:0000313" key="2">
    <source>
        <dbReference type="Proteomes" id="UP001177021"/>
    </source>
</evidence>
<reference evidence="1" key="1">
    <citation type="submission" date="2023-10" db="EMBL/GenBank/DDBJ databases">
        <authorList>
            <person name="Rodriguez Cubillos JULIANA M."/>
            <person name="De Vega J."/>
        </authorList>
    </citation>
    <scope>NUCLEOTIDE SEQUENCE</scope>
</reference>
<dbReference type="Proteomes" id="UP001177021">
    <property type="component" value="Unassembled WGS sequence"/>
</dbReference>
<sequence>MTVAASPVGSTSNFHTSWTIACAFLSEANFDVSAVSGFIILVRQRLTLMTILFLSCRSCSEMSILEPYTLGFSLVLMLELVARLNRSAERSWTEPWWCS</sequence>
<dbReference type="EMBL" id="CASHSV030000121">
    <property type="protein sequence ID" value="CAJ2651318.1"/>
    <property type="molecule type" value="Genomic_DNA"/>
</dbReference>
<evidence type="ECO:0000313" key="1">
    <source>
        <dbReference type="EMBL" id="CAJ2651318.1"/>
    </source>
</evidence>
<keyword evidence="2" id="KW-1185">Reference proteome</keyword>
<gene>
    <name evidence="1" type="ORF">MILVUS5_LOCUS18970</name>
</gene>
<accession>A0ACB0K6E9</accession>